<keyword evidence="7 10" id="KW-0472">Membrane</keyword>
<evidence type="ECO:0000256" key="8">
    <source>
        <dbReference type="ARBA" id="ARBA00044793"/>
    </source>
</evidence>
<dbReference type="GO" id="GO:0034203">
    <property type="term" value="P:glycolipid translocation"/>
    <property type="evidence" value="ECO:0007669"/>
    <property type="project" value="TreeGrafter"/>
</dbReference>
<evidence type="ECO:0000256" key="10">
    <source>
        <dbReference type="RuleBase" id="RU365067"/>
    </source>
</evidence>
<dbReference type="GO" id="GO:0005789">
    <property type="term" value="C:endoplasmic reticulum membrane"/>
    <property type="evidence" value="ECO:0007669"/>
    <property type="project" value="UniProtKB-SubCell"/>
</dbReference>
<comment type="function">
    <text evidence="9 10">Intramembrane glycolipid transporter that operates in the biosynthetic pathway of dolichol-linked oligosaccharides, the glycan precursors employed in protein asparagine (N)-glycosylation. The sequential addition of sugars to dolichol pyrophosphate produces dolichol-linked oligosaccharides containing fourteen sugars, including two GlcNAcs, nine mannoses and three glucoses. Once assembled, the oligosaccharide is transferred from the lipid to nascent proteins by oligosaccharyltransferases. The assembly of dolichol-linked oligosaccharides begins on the cytosolic side of the endoplasmic reticulum membrane and finishes in its lumen. RFT1 could mediate the translocation of the cytosolically oriented intermediate DolPP-GlcNAc2Man5, produced by ALG11, into the ER lumen where dolichol-linked oligosaccharides assembly continues. However, the intramembrane lipid transporter activity could not be confirmed in vitro.</text>
</comment>
<evidence type="ECO:0000313" key="13">
    <source>
        <dbReference type="Proteomes" id="UP001164286"/>
    </source>
</evidence>
<evidence type="ECO:0000256" key="11">
    <source>
        <dbReference type="SAM" id="SignalP"/>
    </source>
</evidence>
<evidence type="ECO:0000256" key="3">
    <source>
        <dbReference type="ARBA" id="ARBA00010288"/>
    </source>
</evidence>
<evidence type="ECO:0000256" key="7">
    <source>
        <dbReference type="ARBA" id="ARBA00023136"/>
    </source>
</evidence>
<comment type="caution">
    <text evidence="10">Lacks conserved residue(s) required for the propagation of feature annotation.</text>
</comment>
<keyword evidence="10" id="KW-0813">Transport</keyword>
<name>A0AA38LXY1_9TREE</name>
<reference evidence="12" key="1">
    <citation type="journal article" date="2022" name="G3 (Bethesda)">
        <title>High quality genome of the basidiomycete yeast Dioszegia hungarica PDD-24b-2 isolated from cloud water.</title>
        <authorList>
            <person name="Jarrige D."/>
            <person name="Haridas S."/>
            <person name="Bleykasten-Grosshans C."/>
            <person name="Joly M."/>
            <person name="Nadalig T."/>
            <person name="Sancelme M."/>
            <person name="Vuilleumier S."/>
            <person name="Grigoriev I.V."/>
            <person name="Amato P."/>
            <person name="Bringel F."/>
        </authorList>
    </citation>
    <scope>NUCLEOTIDE SEQUENCE</scope>
    <source>
        <strain evidence="12">PDD-24b-2</strain>
    </source>
</reference>
<comment type="pathway">
    <text evidence="2">Protein modification; protein glycosylation.</text>
</comment>
<dbReference type="RefSeq" id="XP_052948116.1">
    <property type="nucleotide sequence ID" value="XM_053086538.1"/>
</dbReference>
<dbReference type="Proteomes" id="UP001164286">
    <property type="component" value="Unassembled WGS sequence"/>
</dbReference>
<keyword evidence="11" id="KW-0732">Signal</keyword>
<evidence type="ECO:0000256" key="6">
    <source>
        <dbReference type="ARBA" id="ARBA00022989"/>
    </source>
</evidence>
<feature type="transmembrane region" description="Helical" evidence="10">
    <location>
        <begin position="91"/>
        <end position="109"/>
    </location>
</feature>
<feature type="signal peptide" evidence="11">
    <location>
        <begin position="1"/>
        <end position="23"/>
    </location>
</feature>
<sequence length="515" mass="56064">MSTSALLTARALILLQLLSRLLTFGLNQALVRLAPPEVFGTAAIQFDLICSTTLFLSREGIRNALLRSPITPHSGKDKSSRRAQDRRQATMPFWLGIAVSALTVTIYLTRLPLSTSRQKDFHLSLALYVVSALLELGIEPHYIRALRNDPPKIRVRVQAEGGMAITRAVTTVGCVVLFDRLGRGGPLLAFAVGQAMGAVWLVGRYVLEFGTEGLLWSSLDMGEKRFNDATTSLALANMRQSVVKHVLTEADRIAVGIICPLEDQGGYAIAMNYGSLVARIIFQPLEETLLLHFSSAPTSPSSIRLLTLAVRLSAHLLLLLPAFLPPLLPALISLLLPRRYLSTSAPEILEIYLKAYIPLLSLNGILEAYHAATATPAEVKTQIKWMIASSFGFVGALVVNAKSVRWQTEATLIYASCIAMAIRIIYALLHAQRRARECGSELRVGSIAPRKAVVVVAAASGVLIRWLAGKARWENGWKGRGELILAGAVLGLGTLGAVGLSEKRDVQEVWRVKKE</sequence>
<comment type="similarity">
    <text evidence="3 10">Belongs to the RFT1 family.</text>
</comment>
<organism evidence="12 13">
    <name type="scientific">Dioszegia hungarica</name>
    <dbReference type="NCBI Taxonomy" id="4972"/>
    <lineage>
        <taxon>Eukaryota</taxon>
        <taxon>Fungi</taxon>
        <taxon>Dikarya</taxon>
        <taxon>Basidiomycota</taxon>
        <taxon>Agaricomycotina</taxon>
        <taxon>Tremellomycetes</taxon>
        <taxon>Tremellales</taxon>
        <taxon>Bulleribasidiaceae</taxon>
        <taxon>Dioszegia</taxon>
    </lineage>
</organism>
<feature type="transmembrane region" description="Helical" evidence="10">
    <location>
        <begin position="121"/>
        <end position="138"/>
    </location>
</feature>
<evidence type="ECO:0000256" key="4">
    <source>
        <dbReference type="ARBA" id="ARBA00022692"/>
    </source>
</evidence>
<dbReference type="GeneID" id="77725739"/>
<feature type="transmembrane region" description="Helical" evidence="10">
    <location>
        <begin position="314"/>
        <end position="336"/>
    </location>
</feature>
<dbReference type="Pfam" id="PF04506">
    <property type="entry name" value="Rft-1"/>
    <property type="match status" value="1"/>
</dbReference>
<feature type="transmembrane region" description="Helical" evidence="10">
    <location>
        <begin position="483"/>
        <end position="501"/>
    </location>
</feature>
<comment type="caution">
    <text evidence="12">The sequence shown here is derived from an EMBL/GenBank/DDBJ whole genome shotgun (WGS) entry which is preliminary data.</text>
</comment>
<keyword evidence="13" id="KW-1185">Reference proteome</keyword>
<feature type="chain" id="PRO_5041356767" description="Man(5)GlcNAc(2)-PP-dolichol translocation protein RFT1" evidence="11">
    <location>
        <begin position="24"/>
        <end position="515"/>
    </location>
</feature>
<proteinExistence type="inferred from homology"/>
<evidence type="ECO:0000256" key="9">
    <source>
        <dbReference type="ARBA" id="ARBA00045912"/>
    </source>
</evidence>
<dbReference type="PANTHER" id="PTHR13117:SF5">
    <property type="entry name" value="PROTEIN RFT1 HOMOLOG"/>
    <property type="match status" value="1"/>
</dbReference>
<comment type="subcellular location">
    <subcellularLocation>
        <location evidence="1 10">Endoplasmic reticulum membrane</location>
        <topology evidence="1 10">Multi-pass membrane protein</topology>
    </subcellularLocation>
</comment>
<keyword evidence="5 10" id="KW-0256">Endoplasmic reticulum</keyword>
<keyword evidence="4 10" id="KW-0812">Transmembrane</keyword>
<evidence type="ECO:0000256" key="2">
    <source>
        <dbReference type="ARBA" id="ARBA00004922"/>
    </source>
</evidence>
<gene>
    <name evidence="12" type="ORF">MKK02DRAFT_22233</name>
</gene>
<dbReference type="AlphaFoldDB" id="A0AA38LXY1"/>
<feature type="transmembrane region" description="Helical" evidence="10">
    <location>
        <begin position="452"/>
        <end position="468"/>
    </location>
</feature>
<dbReference type="InterPro" id="IPR007594">
    <property type="entry name" value="RFT1"/>
</dbReference>
<protein>
    <recommendedName>
        <fullName evidence="8 10">Man(5)GlcNAc(2)-PP-dolichol translocation protein RFT1</fullName>
    </recommendedName>
</protein>
<keyword evidence="6 10" id="KW-1133">Transmembrane helix</keyword>
<evidence type="ECO:0000256" key="1">
    <source>
        <dbReference type="ARBA" id="ARBA00004477"/>
    </source>
</evidence>
<evidence type="ECO:0000256" key="5">
    <source>
        <dbReference type="ARBA" id="ARBA00022824"/>
    </source>
</evidence>
<accession>A0AA38LXY1</accession>
<feature type="transmembrane region" description="Helical" evidence="10">
    <location>
        <begin position="413"/>
        <end position="431"/>
    </location>
</feature>
<dbReference type="EMBL" id="JAKWFO010000003">
    <property type="protein sequence ID" value="KAI9638339.1"/>
    <property type="molecule type" value="Genomic_DNA"/>
</dbReference>
<dbReference type="GO" id="GO:0006488">
    <property type="term" value="P:dolichol-linked oligosaccharide biosynthetic process"/>
    <property type="evidence" value="ECO:0007669"/>
    <property type="project" value="InterPro"/>
</dbReference>
<evidence type="ECO:0000313" key="12">
    <source>
        <dbReference type="EMBL" id="KAI9638339.1"/>
    </source>
</evidence>
<dbReference type="PANTHER" id="PTHR13117">
    <property type="entry name" value="ENDOPLASMIC RETICULUM MULTISPAN TRANSMEMBRANE PROTEIN-RELATED"/>
    <property type="match status" value="1"/>
</dbReference>